<dbReference type="KEGG" id="dar:Daro_3224"/>
<gene>
    <name evidence="1" type="ordered locus">Daro_3224</name>
</gene>
<evidence type="ECO:0000313" key="1">
    <source>
        <dbReference type="EMBL" id="AAZ47954.1"/>
    </source>
</evidence>
<proteinExistence type="predicted"/>
<dbReference type="HOGENOM" id="CLU_1088692_0_0_4"/>
<dbReference type="EMBL" id="CP000089">
    <property type="protein sequence ID" value="AAZ47954.1"/>
    <property type="molecule type" value="Genomic_DNA"/>
</dbReference>
<name>Q47B27_DECAR</name>
<sequence length="255" mass="28292">MSLSWLDRHTLLVHPRQVVLERQPWRGPAQRLTAEVPPAQPDEADWQPALTAAGALLTTKASPFGRLRIIIANQFVRFALLPWSDSVLGDKARLGMAKALLRNSLGDQAERLEIALDNPAFGLNGLAAGIPASLLTELRQTAKTRRLRLDSLQPRLTSDLATCRHSLNDGYVAFPDDDWLTLLGLRNGNITLLRNHRMHTEPEQLGNELLGLLAAEHAAVDHKKVRIFSRGDWPKTLGDWEIEQQMSLLEGGAHA</sequence>
<accession>Q47B27</accession>
<reference evidence="1" key="1">
    <citation type="submission" date="2005-08" db="EMBL/GenBank/DDBJ databases">
        <title>Complete sequence of Dechloromonas aromatica RCB.</title>
        <authorList>
            <person name="Salinero K.K."/>
            <person name="Copeland A."/>
            <person name="Lucas S."/>
            <person name="Lapidus A."/>
            <person name="Barry K."/>
            <person name="Detter J.C."/>
            <person name="Glavina T."/>
            <person name="Hammon N."/>
            <person name="Israni S."/>
            <person name="Pitluck S."/>
            <person name="Di Bartolo G."/>
            <person name="Trong S."/>
            <person name="Schmutz J."/>
            <person name="Larimer F."/>
            <person name="Land M."/>
            <person name="Ivanova N."/>
            <person name="Richardson P."/>
        </authorList>
    </citation>
    <scope>NUCLEOTIDE SEQUENCE</scope>
    <source>
        <strain evidence="1">RCB</strain>
    </source>
</reference>
<dbReference type="STRING" id="159087.Daro_3224"/>
<protein>
    <submittedName>
        <fullName evidence="1">Uncharacterized protein</fullName>
    </submittedName>
</protein>
<organism evidence="1">
    <name type="scientific">Dechloromonas aromatica (strain RCB)</name>
    <dbReference type="NCBI Taxonomy" id="159087"/>
    <lineage>
        <taxon>Bacteria</taxon>
        <taxon>Pseudomonadati</taxon>
        <taxon>Pseudomonadota</taxon>
        <taxon>Betaproteobacteria</taxon>
        <taxon>Rhodocyclales</taxon>
        <taxon>Azonexaceae</taxon>
        <taxon>Dechloromonas</taxon>
    </lineage>
</organism>
<dbReference type="AlphaFoldDB" id="Q47B27"/>
<dbReference type="OrthoDB" id="9178860at2"/>